<evidence type="ECO:0000313" key="1">
    <source>
        <dbReference type="EMBL" id="PPQ92609.1"/>
    </source>
</evidence>
<dbReference type="GO" id="GO:0006396">
    <property type="term" value="P:RNA processing"/>
    <property type="evidence" value="ECO:0007669"/>
    <property type="project" value="InterPro"/>
</dbReference>
<dbReference type="Proteomes" id="UP000283269">
    <property type="component" value="Unassembled WGS sequence"/>
</dbReference>
<comment type="caution">
    <text evidence="1">The sequence shown here is derived from an EMBL/GenBank/DDBJ whole genome shotgun (WGS) entry which is preliminary data.</text>
</comment>
<dbReference type="SUPFAM" id="SSF69065">
    <property type="entry name" value="RNase III domain-like"/>
    <property type="match status" value="1"/>
</dbReference>
<dbReference type="EMBL" id="NHYD01001022">
    <property type="protein sequence ID" value="PPQ92609.1"/>
    <property type="molecule type" value="Genomic_DNA"/>
</dbReference>
<protein>
    <submittedName>
        <fullName evidence="1">Uncharacterized protein</fullName>
    </submittedName>
</protein>
<name>A0A409XPA2_PSICY</name>
<sequence length="103" mass="11526">MSTLGQDGLPPLPKIEGDLDLMLDVYTHHSLRYSGAPMNGDYGDTERLANLGSKVLDLVVTYHLFSVKPLKSARDMGVIVNWPFHIEDLTSVVTDERSRNNNR</sequence>
<dbReference type="STRING" id="93625.A0A409XPA2"/>
<organism evidence="1 2">
    <name type="scientific">Psilocybe cyanescens</name>
    <dbReference type="NCBI Taxonomy" id="93625"/>
    <lineage>
        <taxon>Eukaryota</taxon>
        <taxon>Fungi</taxon>
        <taxon>Dikarya</taxon>
        <taxon>Basidiomycota</taxon>
        <taxon>Agaricomycotina</taxon>
        <taxon>Agaricomycetes</taxon>
        <taxon>Agaricomycetidae</taxon>
        <taxon>Agaricales</taxon>
        <taxon>Agaricineae</taxon>
        <taxon>Strophariaceae</taxon>
        <taxon>Psilocybe</taxon>
    </lineage>
</organism>
<evidence type="ECO:0000313" key="2">
    <source>
        <dbReference type="Proteomes" id="UP000283269"/>
    </source>
</evidence>
<reference evidence="1 2" key="1">
    <citation type="journal article" date="2018" name="Evol. Lett.">
        <title>Horizontal gene cluster transfer increased hallucinogenic mushroom diversity.</title>
        <authorList>
            <person name="Reynolds H.T."/>
            <person name="Vijayakumar V."/>
            <person name="Gluck-Thaler E."/>
            <person name="Korotkin H.B."/>
            <person name="Matheny P.B."/>
            <person name="Slot J.C."/>
        </authorList>
    </citation>
    <scope>NUCLEOTIDE SEQUENCE [LARGE SCALE GENOMIC DNA]</scope>
    <source>
        <strain evidence="1 2">2631</strain>
    </source>
</reference>
<keyword evidence="2" id="KW-1185">Reference proteome</keyword>
<dbReference type="OrthoDB" id="3353871at2759"/>
<dbReference type="GO" id="GO:0004525">
    <property type="term" value="F:ribonuclease III activity"/>
    <property type="evidence" value="ECO:0007669"/>
    <property type="project" value="InterPro"/>
</dbReference>
<dbReference type="AlphaFoldDB" id="A0A409XPA2"/>
<proteinExistence type="predicted"/>
<accession>A0A409XPA2</accession>
<dbReference type="InterPro" id="IPR036389">
    <property type="entry name" value="RNase_III_sf"/>
</dbReference>
<dbReference type="Gene3D" id="1.10.1520.10">
    <property type="entry name" value="Ribonuclease III domain"/>
    <property type="match status" value="1"/>
</dbReference>
<gene>
    <name evidence="1" type="ORF">CVT25_007303</name>
</gene>
<dbReference type="InParanoid" id="A0A409XPA2"/>